<name>A0A1M4WJ15_9FLAO</name>
<proteinExistence type="predicted"/>
<reference evidence="3" key="1">
    <citation type="submission" date="2016-11" db="EMBL/GenBank/DDBJ databases">
        <authorList>
            <person name="Varghese N."/>
            <person name="Submissions S."/>
        </authorList>
    </citation>
    <scope>NUCLEOTIDE SEQUENCE [LARGE SCALE GENOMIC DNA]</scope>
    <source>
        <strain evidence="3">YR203</strain>
    </source>
</reference>
<dbReference type="Gene3D" id="2.180.10.10">
    <property type="entry name" value="RHS repeat-associated core"/>
    <property type="match status" value="1"/>
</dbReference>
<evidence type="ECO:0000256" key="1">
    <source>
        <dbReference type="SAM" id="SignalP"/>
    </source>
</evidence>
<protein>
    <submittedName>
        <fullName evidence="2">YD repeat-containing protein</fullName>
    </submittedName>
</protein>
<feature type="chain" id="PRO_5012589851" evidence="1">
    <location>
        <begin position="24"/>
        <end position="235"/>
    </location>
</feature>
<accession>A0A1M4WJ15</accession>
<dbReference type="AlphaFoldDB" id="A0A1M4WJ15"/>
<evidence type="ECO:0000313" key="2">
    <source>
        <dbReference type="EMBL" id="SHE81216.1"/>
    </source>
</evidence>
<feature type="signal peptide" evidence="1">
    <location>
        <begin position="1"/>
        <end position="23"/>
    </location>
</feature>
<gene>
    <name evidence="2" type="ORF">SAMN02787073_1177</name>
</gene>
<evidence type="ECO:0000313" key="3">
    <source>
        <dbReference type="Proteomes" id="UP000184108"/>
    </source>
</evidence>
<sequence>MEKFLKCLVALTFFMLLAGCSNDDNDSSEQPQKRILRYFVPGQKDEYWIYDEKKRLTEIIENKFKTTFTYDEQSRVIKVVGFPISNPEMTSQPYLFHYNEGEVIMERGITNIKYILNSDGQPIQELLKIGNSYKLQKSFTYQNGNMVKMGGPAGFSFRYDNKKNVLADYPIGIRLFAYTKYKNAFGYVSKNNIISVQPYVNETPMSEIIYELTYDSDGYLIKSQSEIDYQTFSYW</sequence>
<dbReference type="RefSeq" id="WP_073171719.1">
    <property type="nucleotide sequence ID" value="NZ_FQVE01000001.1"/>
</dbReference>
<dbReference type="EMBL" id="FQVE01000001">
    <property type="protein sequence ID" value="SHE81216.1"/>
    <property type="molecule type" value="Genomic_DNA"/>
</dbReference>
<keyword evidence="1" id="KW-0732">Signal</keyword>
<organism evidence="2 3">
    <name type="scientific">Chryseobacterium vrystaatense</name>
    <dbReference type="NCBI Taxonomy" id="307480"/>
    <lineage>
        <taxon>Bacteria</taxon>
        <taxon>Pseudomonadati</taxon>
        <taxon>Bacteroidota</taxon>
        <taxon>Flavobacteriia</taxon>
        <taxon>Flavobacteriales</taxon>
        <taxon>Weeksellaceae</taxon>
        <taxon>Chryseobacterium group</taxon>
        <taxon>Chryseobacterium</taxon>
    </lineage>
</organism>
<dbReference type="Proteomes" id="UP000184108">
    <property type="component" value="Unassembled WGS sequence"/>
</dbReference>
<dbReference type="PROSITE" id="PS51257">
    <property type="entry name" value="PROKAR_LIPOPROTEIN"/>
    <property type="match status" value="1"/>
</dbReference>